<protein>
    <submittedName>
        <fullName evidence="1">Uncharacterized protein</fullName>
    </submittedName>
</protein>
<dbReference type="EMBL" id="CAXKWB010014355">
    <property type="protein sequence ID" value="CAL4110275.1"/>
    <property type="molecule type" value="Genomic_DNA"/>
</dbReference>
<proteinExistence type="predicted"/>
<dbReference type="AlphaFoldDB" id="A0AAV2R0I2"/>
<name>A0AAV2R0I2_MEGNR</name>
<accession>A0AAV2R0I2</accession>
<comment type="caution">
    <text evidence="1">The sequence shown here is derived from an EMBL/GenBank/DDBJ whole genome shotgun (WGS) entry which is preliminary data.</text>
</comment>
<organism evidence="1 2">
    <name type="scientific">Meganyctiphanes norvegica</name>
    <name type="common">Northern krill</name>
    <name type="synonym">Thysanopoda norvegica</name>
    <dbReference type="NCBI Taxonomy" id="48144"/>
    <lineage>
        <taxon>Eukaryota</taxon>
        <taxon>Metazoa</taxon>
        <taxon>Ecdysozoa</taxon>
        <taxon>Arthropoda</taxon>
        <taxon>Crustacea</taxon>
        <taxon>Multicrustacea</taxon>
        <taxon>Malacostraca</taxon>
        <taxon>Eumalacostraca</taxon>
        <taxon>Eucarida</taxon>
        <taxon>Euphausiacea</taxon>
        <taxon>Euphausiidae</taxon>
        <taxon>Meganyctiphanes</taxon>
    </lineage>
</organism>
<gene>
    <name evidence="1" type="ORF">MNOR_LOCUS19374</name>
</gene>
<evidence type="ECO:0000313" key="1">
    <source>
        <dbReference type="EMBL" id="CAL4110275.1"/>
    </source>
</evidence>
<keyword evidence="2" id="KW-1185">Reference proteome</keyword>
<feature type="non-terminal residue" evidence="1">
    <location>
        <position position="1"/>
    </location>
</feature>
<evidence type="ECO:0000313" key="2">
    <source>
        <dbReference type="Proteomes" id="UP001497623"/>
    </source>
</evidence>
<reference evidence="1 2" key="1">
    <citation type="submission" date="2024-05" db="EMBL/GenBank/DDBJ databases">
        <authorList>
            <person name="Wallberg A."/>
        </authorList>
    </citation>
    <scope>NUCLEOTIDE SEQUENCE [LARGE SCALE GENOMIC DNA]</scope>
</reference>
<dbReference type="Proteomes" id="UP001497623">
    <property type="component" value="Unassembled WGS sequence"/>
</dbReference>
<sequence length="153" mass="17186">LVGCSLRCRYESERLGLGSVFLAQCPRSGYWLALLARGRVCCTCSGNSIAMSWLQSAVLLQLLSVYQSGYCICHTRGPYCVILSVVPRKLHNKAIIEIRNNECFGTVEERMCIRSEEVKVARLHGYRSILALKHRPVYARTVVVYYLTAPPDA</sequence>